<dbReference type="Pfam" id="PF00583">
    <property type="entry name" value="Acetyltransf_1"/>
    <property type="match status" value="1"/>
</dbReference>
<feature type="domain" description="N-acetyltransferase" evidence="3">
    <location>
        <begin position="1"/>
        <end position="148"/>
    </location>
</feature>
<keyword evidence="1" id="KW-0808">Transferase</keyword>
<evidence type="ECO:0000256" key="2">
    <source>
        <dbReference type="ARBA" id="ARBA00023315"/>
    </source>
</evidence>
<dbReference type="PROSITE" id="PS51186">
    <property type="entry name" value="GNAT"/>
    <property type="match status" value="1"/>
</dbReference>
<dbReference type="Proteomes" id="UP000198584">
    <property type="component" value="Unassembled WGS sequence"/>
</dbReference>
<name>A0A1H3Z045_9BACI</name>
<dbReference type="AlphaFoldDB" id="A0A1H3Z045"/>
<protein>
    <submittedName>
        <fullName evidence="4">N-acetylglutamate synthase, GNAT family</fullName>
    </submittedName>
</protein>
<dbReference type="InterPro" id="IPR000182">
    <property type="entry name" value="GNAT_dom"/>
</dbReference>
<dbReference type="EMBL" id="FNQR01000003">
    <property type="protein sequence ID" value="SEA16684.1"/>
    <property type="molecule type" value="Genomic_DNA"/>
</dbReference>
<evidence type="ECO:0000313" key="5">
    <source>
        <dbReference type="Proteomes" id="UP000198584"/>
    </source>
</evidence>
<dbReference type="InterPro" id="IPR016181">
    <property type="entry name" value="Acyl_CoA_acyltransferase"/>
</dbReference>
<organism evidence="4 5">
    <name type="scientific">Thalassobacillus cyri</name>
    <dbReference type="NCBI Taxonomy" id="571932"/>
    <lineage>
        <taxon>Bacteria</taxon>
        <taxon>Bacillati</taxon>
        <taxon>Bacillota</taxon>
        <taxon>Bacilli</taxon>
        <taxon>Bacillales</taxon>
        <taxon>Bacillaceae</taxon>
        <taxon>Thalassobacillus</taxon>
    </lineage>
</organism>
<dbReference type="OrthoDB" id="9797826at2"/>
<evidence type="ECO:0000259" key="3">
    <source>
        <dbReference type="PROSITE" id="PS51186"/>
    </source>
</evidence>
<accession>A0A1H3Z045</accession>
<reference evidence="4 5" key="1">
    <citation type="submission" date="2016-10" db="EMBL/GenBank/DDBJ databases">
        <authorList>
            <person name="de Groot N.N."/>
        </authorList>
    </citation>
    <scope>NUCLEOTIDE SEQUENCE [LARGE SCALE GENOMIC DNA]</scope>
    <source>
        <strain evidence="4 5">CCM7597</strain>
    </source>
</reference>
<dbReference type="InterPro" id="IPR050832">
    <property type="entry name" value="Bact_Acetyltransf"/>
</dbReference>
<dbReference type="STRING" id="571932.SAMN05421743_10369"/>
<proteinExistence type="predicted"/>
<dbReference type="PANTHER" id="PTHR43877">
    <property type="entry name" value="AMINOALKYLPHOSPHONATE N-ACETYLTRANSFERASE-RELATED-RELATED"/>
    <property type="match status" value="1"/>
</dbReference>
<evidence type="ECO:0000313" key="4">
    <source>
        <dbReference type="EMBL" id="SEA16684.1"/>
    </source>
</evidence>
<dbReference type="CDD" id="cd04301">
    <property type="entry name" value="NAT_SF"/>
    <property type="match status" value="1"/>
</dbReference>
<evidence type="ECO:0000256" key="1">
    <source>
        <dbReference type="ARBA" id="ARBA00022679"/>
    </source>
</evidence>
<keyword evidence="5" id="KW-1185">Reference proteome</keyword>
<sequence length="148" mass="16861">MIRKAELEDVGELARLMTVLSYPTTKQEMAVRFAKIKMKTDYQTYVYEENERLLGMIGMVHGFRYEGNDTYIRVVAVVVDEEHRGKGIGKQLFDQAEKWGKAKGAGAVILNSGNRPERAATHSVYEHWGFVKKSTGFAKPLKQENTFQ</sequence>
<dbReference type="Gene3D" id="3.40.630.30">
    <property type="match status" value="1"/>
</dbReference>
<dbReference type="RefSeq" id="WP_143030679.1">
    <property type="nucleotide sequence ID" value="NZ_FNQR01000003.1"/>
</dbReference>
<dbReference type="GO" id="GO:0016747">
    <property type="term" value="F:acyltransferase activity, transferring groups other than amino-acyl groups"/>
    <property type="evidence" value="ECO:0007669"/>
    <property type="project" value="InterPro"/>
</dbReference>
<keyword evidence="2" id="KW-0012">Acyltransferase</keyword>
<dbReference type="SUPFAM" id="SSF55729">
    <property type="entry name" value="Acyl-CoA N-acyltransferases (Nat)"/>
    <property type="match status" value="1"/>
</dbReference>
<gene>
    <name evidence="4" type="ORF">SAMN05421743_10369</name>
</gene>